<evidence type="ECO:0000313" key="2">
    <source>
        <dbReference type="Proteomes" id="UP000001307"/>
    </source>
</evidence>
<dbReference type="EMBL" id="FN653254">
    <property type="protein sequence ID" value="CBY14114.1"/>
    <property type="molecule type" value="Genomic_DNA"/>
</dbReference>
<proteinExistence type="predicted"/>
<reference evidence="1 2" key="1">
    <citation type="journal article" date="2010" name="Science">
        <title>Plasticity of animal genome architecture unmasked by rapid evolution of a pelagic tunicate.</title>
        <authorList>
            <person name="Denoeud F."/>
            <person name="Henriet S."/>
            <person name="Mungpakdee S."/>
            <person name="Aury J.M."/>
            <person name="Da Silva C."/>
            <person name="Brinkmann H."/>
            <person name="Mikhaleva J."/>
            <person name="Olsen L.C."/>
            <person name="Jubin C."/>
            <person name="Canestro C."/>
            <person name="Bouquet J.M."/>
            <person name="Danks G."/>
            <person name="Poulain J."/>
            <person name="Campsteijn C."/>
            <person name="Adamski M."/>
            <person name="Cross I."/>
            <person name="Yadetie F."/>
            <person name="Muffato M."/>
            <person name="Louis A."/>
            <person name="Butcher S."/>
            <person name="Tsagkogeorga G."/>
            <person name="Konrad A."/>
            <person name="Singh S."/>
            <person name="Jensen M.F."/>
            <person name="Cong E.H."/>
            <person name="Eikeseth-Otteraa H."/>
            <person name="Noel B."/>
            <person name="Anthouard V."/>
            <person name="Porcel B.M."/>
            <person name="Kachouri-Lafond R."/>
            <person name="Nishino A."/>
            <person name="Ugolini M."/>
            <person name="Chourrout P."/>
            <person name="Nishida H."/>
            <person name="Aasland R."/>
            <person name="Huzurbazar S."/>
            <person name="Westhof E."/>
            <person name="Delsuc F."/>
            <person name="Lehrach H."/>
            <person name="Reinhardt R."/>
            <person name="Weissenbach J."/>
            <person name="Roy S.W."/>
            <person name="Artiguenave F."/>
            <person name="Postlethwait J.H."/>
            <person name="Manak J.R."/>
            <person name="Thompson E.M."/>
            <person name="Jaillon O."/>
            <person name="Du Pasquier L."/>
            <person name="Boudinot P."/>
            <person name="Liberles D.A."/>
            <person name="Volff J.N."/>
            <person name="Philippe H."/>
            <person name="Lenhard B."/>
            <person name="Roest Crollius H."/>
            <person name="Wincker P."/>
            <person name="Chourrout D."/>
        </authorList>
    </citation>
    <scope>NUCLEOTIDE SEQUENCE [LARGE SCALE GENOMIC DNA]</scope>
</reference>
<keyword evidence="2" id="KW-1185">Reference proteome</keyword>
<dbReference type="AlphaFoldDB" id="E4XWS0"/>
<name>E4XWS0_OIKDI</name>
<dbReference type="Proteomes" id="UP000001307">
    <property type="component" value="Unassembled WGS sequence"/>
</dbReference>
<protein>
    <submittedName>
        <fullName evidence="1">Uncharacterized protein</fullName>
    </submittedName>
</protein>
<gene>
    <name evidence="1" type="ORF">GSOID_T00007096001</name>
</gene>
<organism evidence="1 2">
    <name type="scientific">Oikopleura dioica</name>
    <name type="common">Tunicate</name>
    <dbReference type="NCBI Taxonomy" id="34765"/>
    <lineage>
        <taxon>Eukaryota</taxon>
        <taxon>Metazoa</taxon>
        <taxon>Chordata</taxon>
        <taxon>Tunicata</taxon>
        <taxon>Appendicularia</taxon>
        <taxon>Copelata</taxon>
        <taxon>Oikopleuridae</taxon>
        <taxon>Oikopleura</taxon>
    </lineage>
</organism>
<dbReference type="InParanoid" id="E4XWS0"/>
<evidence type="ECO:0000313" key="1">
    <source>
        <dbReference type="EMBL" id="CBY14114.1"/>
    </source>
</evidence>
<sequence length="124" mass="14562">MGTNQRYLRYQNLLTCSDFICGVLEEKEAQLTKVATGSEVAMRSPFSRTFKWFLLWIGIETIGRYIDPNELINQRPILAIEKTFVPGDRPWTNEDLAYYLYDNAPTDYNRRTSTSRIRRQQEKG</sequence>
<accession>E4XWS0</accession>